<dbReference type="Proteomes" id="UP000546642">
    <property type="component" value="Unassembled WGS sequence"/>
</dbReference>
<dbReference type="InterPro" id="IPR007325">
    <property type="entry name" value="KFase/CYL"/>
</dbReference>
<organism evidence="1 2">
    <name type="scientific">Nocardiopsis mwathae</name>
    <dbReference type="NCBI Taxonomy" id="1472723"/>
    <lineage>
        <taxon>Bacteria</taxon>
        <taxon>Bacillati</taxon>
        <taxon>Actinomycetota</taxon>
        <taxon>Actinomycetes</taxon>
        <taxon>Streptosporangiales</taxon>
        <taxon>Nocardiopsidaceae</taxon>
        <taxon>Nocardiopsis</taxon>
    </lineage>
</organism>
<dbReference type="RefSeq" id="WP_184074124.1">
    <property type="nucleotide sequence ID" value="NZ_JACHDS010000001.1"/>
</dbReference>
<dbReference type="EMBL" id="JACHDS010000001">
    <property type="protein sequence ID" value="MBB6171031.1"/>
    <property type="molecule type" value="Genomic_DNA"/>
</dbReference>
<dbReference type="InterPro" id="IPR037175">
    <property type="entry name" value="KFase_sf"/>
</dbReference>
<sequence length="222" mass="24106">MRATRIVDLSRPVGAGTQVFPGDREPRLEVAATTAVEGFNSTEVHLTSHTGTHADAPYHFLDEGPRLEELPLELFFGRAVVVDATGKPDRSPVTRADLEPWEAEFGPGMIVLLHTGWSAYYRTERYFDHPYLDGAAARWLVELGVRTLGVDTLSPDETPYGRHPGGGWDAHHAFLGAGGTIVENLCALDEVDFPDPVFSAFPIRLSAGDGAPVRAVAMRTAD</sequence>
<dbReference type="Pfam" id="PF04199">
    <property type="entry name" value="Cyclase"/>
    <property type="match status" value="1"/>
</dbReference>
<dbReference type="GO" id="GO:0004061">
    <property type="term" value="F:arylformamidase activity"/>
    <property type="evidence" value="ECO:0007669"/>
    <property type="project" value="InterPro"/>
</dbReference>
<protein>
    <submittedName>
        <fullName evidence="1">Kynurenine formamidase</fullName>
    </submittedName>
</protein>
<dbReference type="SUPFAM" id="SSF102198">
    <property type="entry name" value="Putative cyclase"/>
    <property type="match status" value="1"/>
</dbReference>
<name>A0A7W9YGD8_9ACTN</name>
<dbReference type="Gene3D" id="3.50.30.50">
    <property type="entry name" value="Putative cyclase"/>
    <property type="match status" value="1"/>
</dbReference>
<gene>
    <name evidence="1" type="ORF">HNR23_001091</name>
</gene>
<evidence type="ECO:0000313" key="1">
    <source>
        <dbReference type="EMBL" id="MBB6171031.1"/>
    </source>
</evidence>
<reference evidence="1 2" key="1">
    <citation type="submission" date="2020-08" db="EMBL/GenBank/DDBJ databases">
        <title>Sequencing the genomes of 1000 actinobacteria strains.</title>
        <authorList>
            <person name="Klenk H.-P."/>
        </authorList>
    </citation>
    <scope>NUCLEOTIDE SEQUENCE [LARGE SCALE GENOMIC DNA]</scope>
    <source>
        <strain evidence="1 2">DSM 46659</strain>
    </source>
</reference>
<dbReference type="PANTHER" id="PTHR31118:SF32">
    <property type="entry name" value="KYNURENINE FORMAMIDASE"/>
    <property type="match status" value="1"/>
</dbReference>
<comment type="caution">
    <text evidence="1">The sequence shown here is derived from an EMBL/GenBank/DDBJ whole genome shotgun (WGS) entry which is preliminary data.</text>
</comment>
<accession>A0A7W9YGD8</accession>
<dbReference type="AlphaFoldDB" id="A0A7W9YGD8"/>
<evidence type="ECO:0000313" key="2">
    <source>
        <dbReference type="Proteomes" id="UP000546642"/>
    </source>
</evidence>
<dbReference type="PANTHER" id="PTHR31118">
    <property type="entry name" value="CYCLASE-LIKE PROTEIN 2"/>
    <property type="match status" value="1"/>
</dbReference>
<proteinExistence type="predicted"/>
<keyword evidence="2" id="KW-1185">Reference proteome</keyword>
<dbReference type="GO" id="GO:0019441">
    <property type="term" value="P:L-tryptophan catabolic process to kynurenine"/>
    <property type="evidence" value="ECO:0007669"/>
    <property type="project" value="InterPro"/>
</dbReference>